<comment type="caution">
    <text evidence="2">The sequence shown here is derived from an EMBL/GenBank/DDBJ whole genome shotgun (WGS) entry which is preliminary data.</text>
</comment>
<organism evidence="2 3">
    <name type="scientific">Araneus ventricosus</name>
    <name type="common">Orbweaver spider</name>
    <name type="synonym">Epeira ventricosa</name>
    <dbReference type="NCBI Taxonomy" id="182803"/>
    <lineage>
        <taxon>Eukaryota</taxon>
        <taxon>Metazoa</taxon>
        <taxon>Ecdysozoa</taxon>
        <taxon>Arthropoda</taxon>
        <taxon>Chelicerata</taxon>
        <taxon>Arachnida</taxon>
        <taxon>Araneae</taxon>
        <taxon>Araneomorphae</taxon>
        <taxon>Entelegynae</taxon>
        <taxon>Araneoidea</taxon>
        <taxon>Araneidae</taxon>
        <taxon>Araneus</taxon>
    </lineage>
</organism>
<proteinExistence type="predicted"/>
<accession>A0A4Y2FF76</accession>
<dbReference type="AlphaFoldDB" id="A0A4Y2FF76"/>
<evidence type="ECO:0000256" key="1">
    <source>
        <dbReference type="SAM" id="SignalP"/>
    </source>
</evidence>
<evidence type="ECO:0000313" key="3">
    <source>
        <dbReference type="Proteomes" id="UP000499080"/>
    </source>
</evidence>
<dbReference type="Proteomes" id="UP000499080">
    <property type="component" value="Unassembled WGS sequence"/>
</dbReference>
<name>A0A4Y2FF76_ARAVE</name>
<feature type="signal peptide" evidence="1">
    <location>
        <begin position="1"/>
        <end position="21"/>
    </location>
</feature>
<keyword evidence="1" id="KW-0732">Signal</keyword>
<protein>
    <submittedName>
        <fullName evidence="2">Uncharacterized protein</fullName>
    </submittedName>
</protein>
<sequence>MAVFCLLALATICSFLPTADQAVSLPVPNYPSAHLFVLKAPSAGVTLYDTTNIMQNAHQHRGLEVETHSVSETHLSWQEPKRGKGKFRCYLLSDERDKFISRPTDGWACGRKLEGRRFRAQLLHAT</sequence>
<feature type="chain" id="PRO_5021356744" evidence="1">
    <location>
        <begin position="22"/>
        <end position="126"/>
    </location>
</feature>
<evidence type="ECO:0000313" key="2">
    <source>
        <dbReference type="EMBL" id="GBM39146.1"/>
    </source>
</evidence>
<dbReference type="EMBL" id="BGPR01000887">
    <property type="protein sequence ID" value="GBM39146.1"/>
    <property type="molecule type" value="Genomic_DNA"/>
</dbReference>
<gene>
    <name evidence="2" type="ORF">AVEN_59862_1</name>
</gene>
<keyword evidence="3" id="KW-1185">Reference proteome</keyword>
<reference evidence="2 3" key="1">
    <citation type="journal article" date="2019" name="Sci. Rep.">
        <title>Orb-weaving spider Araneus ventricosus genome elucidates the spidroin gene catalogue.</title>
        <authorList>
            <person name="Kono N."/>
            <person name="Nakamura H."/>
            <person name="Ohtoshi R."/>
            <person name="Moran D.A.P."/>
            <person name="Shinohara A."/>
            <person name="Yoshida Y."/>
            <person name="Fujiwara M."/>
            <person name="Mori M."/>
            <person name="Tomita M."/>
            <person name="Arakawa K."/>
        </authorList>
    </citation>
    <scope>NUCLEOTIDE SEQUENCE [LARGE SCALE GENOMIC DNA]</scope>
</reference>